<keyword evidence="4" id="KW-1185">Reference proteome</keyword>
<dbReference type="Proteomes" id="UP001061958">
    <property type="component" value="Unassembled WGS sequence"/>
</dbReference>
<dbReference type="PANTHER" id="PTHR14379:SF3">
    <property type="entry name" value="MEIOSIS REGULATOR AND MRNA STABILITY FACTOR 1"/>
    <property type="match status" value="1"/>
</dbReference>
<dbReference type="InterPro" id="IPR013783">
    <property type="entry name" value="Ig-like_fold"/>
</dbReference>
<evidence type="ECO:0000313" key="2">
    <source>
        <dbReference type="EMBL" id="GJQ09121.1"/>
    </source>
</evidence>
<accession>A0A9C7PSQ2</accession>
<protein>
    <recommendedName>
        <fullName evidence="1">Carbohydrate binding module family 25 domain-containing protein</fullName>
    </recommendedName>
</protein>
<dbReference type="InterPro" id="IPR024768">
    <property type="entry name" value="Marf1"/>
</dbReference>
<comment type="caution">
    <text evidence="2">The sequence shown here is derived from an EMBL/GenBank/DDBJ whole genome shotgun (WGS) entry which is preliminary data.</text>
</comment>
<dbReference type="EMBL" id="BQMJ01000060">
    <property type="protein sequence ID" value="GJQ14838.1"/>
    <property type="molecule type" value="Genomic_DNA"/>
</dbReference>
<dbReference type="SMART" id="SM01066">
    <property type="entry name" value="CBM_25"/>
    <property type="match status" value="1"/>
</dbReference>
<dbReference type="PANTHER" id="PTHR14379">
    <property type="entry name" value="LIMKAIN B LKAP"/>
    <property type="match status" value="1"/>
</dbReference>
<reference evidence="2" key="1">
    <citation type="journal article" date="2022" name="Proc. Natl. Acad. Sci. U.S.A.">
        <title>Life cycle and functional genomics of the unicellular red alga Galdieria for elucidating algal and plant evolution and industrial use.</title>
        <authorList>
            <person name="Hirooka S."/>
            <person name="Itabashi T."/>
            <person name="Ichinose T.M."/>
            <person name="Onuma R."/>
            <person name="Fujiwara T."/>
            <person name="Yamashita S."/>
            <person name="Jong L.W."/>
            <person name="Tomita R."/>
            <person name="Iwane A.H."/>
            <person name="Miyagishima S.Y."/>
        </authorList>
    </citation>
    <scope>NUCLEOTIDE SEQUENCE</scope>
    <source>
        <strain evidence="2">NBRC 102759</strain>
    </source>
</reference>
<dbReference type="EMBL" id="BQMJ01000006">
    <property type="protein sequence ID" value="GJQ09121.1"/>
    <property type="molecule type" value="Genomic_DNA"/>
</dbReference>
<dbReference type="OrthoDB" id="549353at2759"/>
<reference evidence="2" key="2">
    <citation type="submission" date="2022-01" db="EMBL/GenBank/DDBJ databases">
        <authorList>
            <person name="Hirooka S."/>
            <person name="Miyagishima S.Y."/>
        </authorList>
    </citation>
    <scope>NUCLEOTIDE SEQUENCE</scope>
    <source>
        <strain evidence="2">NBRC 102759</strain>
    </source>
</reference>
<evidence type="ECO:0000313" key="4">
    <source>
        <dbReference type="Proteomes" id="UP001061958"/>
    </source>
</evidence>
<dbReference type="GO" id="GO:0010468">
    <property type="term" value="P:regulation of gene expression"/>
    <property type="evidence" value="ECO:0007669"/>
    <property type="project" value="InterPro"/>
</dbReference>
<sequence length="351" mass="41035">MPVLDRRVIWEWNSQHRIVIYYIPCQGPLERSEQVYIHLGKDGWKQIMGRFLMTKYCHFFQYEVTDVSHFDQLDFVFTDGNQLWDNNQTKDWHLMRKQQEDFGSFEYMNNEYRLVNREVDTNIARQVVVFWDIENCAVPSSVSGSYVVRKLMKRMKLFGDMISIRVYACMELLKTELKLALQSSGVELIDARRDNGGQSRYSDHSPGKDAADKLIISDMWATIWQNHPKHLCIALISGDRDFAYALSRLSMLGYCTVLIYPRFASSNLLDSASFAIPWKDDFWALGDESLQGLLPRHLPHRQRAVFHSPVSHYSYQSQRSSNVYRDVSFVTCSEKVYDEKRDEMALNNSSP</sequence>
<evidence type="ECO:0000313" key="3">
    <source>
        <dbReference type="EMBL" id="GJQ14838.1"/>
    </source>
</evidence>
<dbReference type="GO" id="GO:0005777">
    <property type="term" value="C:peroxisome"/>
    <property type="evidence" value="ECO:0007669"/>
    <property type="project" value="InterPro"/>
</dbReference>
<organism evidence="2 4">
    <name type="scientific">Galdieria partita</name>
    <dbReference type="NCBI Taxonomy" id="83374"/>
    <lineage>
        <taxon>Eukaryota</taxon>
        <taxon>Rhodophyta</taxon>
        <taxon>Bangiophyceae</taxon>
        <taxon>Galdieriales</taxon>
        <taxon>Galdieriaceae</taxon>
        <taxon>Galdieria</taxon>
    </lineage>
</organism>
<dbReference type="CDD" id="cd10910">
    <property type="entry name" value="PIN_limkain_b1_N_like"/>
    <property type="match status" value="1"/>
</dbReference>
<evidence type="ECO:0000259" key="1">
    <source>
        <dbReference type="SMART" id="SM01066"/>
    </source>
</evidence>
<proteinExistence type="predicted"/>
<dbReference type="Gene3D" id="2.60.40.10">
    <property type="entry name" value="Immunoglobulins"/>
    <property type="match status" value="1"/>
</dbReference>
<dbReference type="InterPro" id="IPR021139">
    <property type="entry name" value="NYN"/>
</dbReference>
<dbReference type="Gene3D" id="3.40.50.1010">
    <property type="entry name" value="5'-nuclease"/>
    <property type="match status" value="1"/>
</dbReference>
<dbReference type="InterPro" id="IPR005085">
    <property type="entry name" value="CBM25"/>
</dbReference>
<dbReference type="Pfam" id="PF01936">
    <property type="entry name" value="NYN"/>
    <property type="match status" value="1"/>
</dbReference>
<feature type="domain" description="Carbohydrate binding module family 25" evidence="1">
    <location>
        <begin position="15"/>
        <end position="97"/>
    </location>
</feature>
<name>A0A9C7PSQ2_9RHOD</name>
<dbReference type="GO" id="GO:1905762">
    <property type="term" value="F:CCR4-NOT complex binding"/>
    <property type="evidence" value="ECO:0007669"/>
    <property type="project" value="TreeGrafter"/>
</dbReference>
<dbReference type="AlphaFoldDB" id="A0A9C7PSQ2"/>
<dbReference type="GO" id="GO:2001070">
    <property type="term" value="F:starch binding"/>
    <property type="evidence" value="ECO:0007669"/>
    <property type="project" value="InterPro"/>
</dbReference>
<gene>
    <name evidence="3" type="ORF">GpartN1_g6629.t1</name>
    <name evidence="2" type="ORF">GpartN1_g912.t1</name>
</gene>
<dbReference type="GO" id="GO:0004540">
    <property type="term" value="F:RNA nuclease activity"/>
    <property type="evidence" value="ECO:0007669"/>
    <property type="project" value="InterPro"/>
</dbReference>